<organism evidence="1 2">
    <name type="scientific">Alloprevotella tannerae ATCC 51259</name>
    <dbReference type="NCBI Taxonomy" id="626522"/>
    <lineage>
        <taxon>Bacteria</taxon>
        <taxon>Pseudomonadati</taxon>
        <taxon>Bacteroidota</taxon>
        <taxon>Bacteroidia</taxon>
        <taxon>Bacteroidales</taxon>
        <taxon>Prevotellaceae</taxon>
        <taxon>Alloprevotella</taxon>
    </lineage>
</organism>
<dbReference type="Proteomes" id="UP000003460">
    <property type="component" value="Unassembled WGS sequence"/>
</dbReference>
<keyword evidence="2" id="KW-1185">Reference proteome</keyword>
<name>C9LFV8_9BACT</name>
<dbReference type="EMBL" id="ACIJ02000018">
    <property type="protein sequence ID" value="EEX71566.1"/>
    <property type="molecule type" value="Genomic_DNA"/>
</dbReference>
<dbReference type="HOGENOM" id="CLU_3064872_0_0_10"/>
<protein>
    <submittedName>
        <fullName evidence="1">Uncharacterized protein</fullName>
    </submittedName>
</protein>
<gene>
    <name evidence="1" type="ORF">GCWU000325_01096</name>
</gene>
<dbReference type="AlphaFoldDB" id="C9LFV8"/>
<comment type="caution">
    <text evidence="1">The sequence shown here is derived from an EMBL/GenBank/DDBJ whole genome shotgun (WGS) entry which is preliminary data.</text>
</comment>
<evidence type="ECO:0000313" key="1">
    <source>
        <dbReference type="EMBL" id="EEX71566.1"/>
    </source>
</evidence>
<reference evidence="1" key="1">
    <citation type="submission" date="2009-09" db="EMBL/GenBank/DDBJ databases">
        <authorList>
            <person name="Weinstock G."/>
            <person name="Sodergren E."/>
            <person name="Clifton S."/>
            <person name="Fulton L."/>
            <person name="Fulton B."/>
            <person name="Courtney L."/>
            <person name="Fronick C."/>
            <person name="Harrison M."/>
            <person name="Strong C."/>
            <person name="Farmer C."/>
            <person name="Delahaunty K."/>
            <person name="Markovic C."/>
            <person name="Hall O."/>
            <person name="Minx P."/>
            <person name="Tomlinson C."/>
            <person name="Mitreva M."/>
            <person name="Nelson J."/>
            <person name="Hou S."/>
            <person name="Wollam A."/>
            <person name="Pepin K.H."/>
            <person name="Johnson M."/>
            <person name="Bhonagiri V."/>
            <person name="Nash W.E."/>
            <person name="Warren W."/>
            <person name="Chinwalla A."/>
            <person name="Mardis E.R."/>
            <person name="Wilson R.K."/>
        </authorList>
    </citation>
    <scope>NUCLEOTIDE SEQUENCE [LARGE SCALE GENOMIC DNA]</scope>
    <source>
        <strain evidence="1">ATCC 51259</strain>
    </source>
</reference>
<sequence length="53" mass="6343">MLFLQENVVKCLDKMVTTPYLCIAFQKQGRHECKFKPDQHRDSKRSIYNGIRK</sequence>
<accession>C9LFV8</accession>
<dbReference type="STRING" id="626522.GCWU000325_01096"/>
<evidence type="ECO:0000313" key="2">
    <source>
        <dbReference type="Proteomes" id="UP000003460"/>
    </source>
</evidence>
<proteinExistence type="predicted"/>